<dbReference type="Gene3D" id="1.10.8.60">
    <property type="match status" value="1"/>
</dbReference>
<dbReference type="Pfam" id="PF03215">
    <property type="entry name" value="Rad17"/>
    <property type="match status" value="1"/>
</dbReference>
<feature type="region of interest" description="Disordered" evidence="8">
    <location>
        <begin position="265"/>
        <end position="303"/>
    </location>
</feature>
<accession>A0A516AGD6</accession>
<comment type="similarity">
    <text evidence="2">Belongs to the rad17/RAD24 family.</text>
</comment>
<evidence type="ECO:0000256" key="1">
    <source>
        <dbReference type="ARBA" id="ARBA00004123"/>
    </source>
</evidence>
<evidence type="ECO:0000256" key="3">
    <source>
        <dbReference type="ARBA" id="ARBA00022741"/>
    </source>
</evidence>
<evidence type="ECO:0000256" key="4">
    <source>
        <dbReference type="ARBA" id="ARBA00022763"/>
    </source>
</evidence>
<dbReference type="EMBL" id="MN125908">
    <property type="protein sequence ID" value="QDO16375.1"/>
    <property type="molecule type" value="mRNA"/>
</dbReference>
<dbReference type="Gene3D" id="3.40.50.300">
    <property type="entry name" value="P-loop containing nucleotide triphosphate hydrolases"/>
    <property type="match status" value="1"/>
</dbReference>
<evidence type="ECO:0000256" key="8">
    <source>
        <dbReference type="SAM" id="MobiDB-lite"/>
    </source>
</evidence>
<dbReference type="GO" id="GO:0005634">
    <property type="term" value="C:nucleus"/>
    <property type="evidence" value="ECO:0007669"/>
    <property type="project" value="UniProtKB-SubCell"/>
</dbReference>
<protein>
    <submittedName>
        <fullName evidence="9">Cell cycle checkpoint protein RAD17</fullName>
    </submittedName>
</protein>
<keyword evidence="5" id="KW-0067">ATP-binding</keyword>
<dbReference type="PANTHER" id="PTHR12172">
    <property type="entry name" value="CELL CYCLE CHECKPOINT PROTEIN RAD17"/>
    <property type="match status" value="1"/>
</dbReference>
<name>A0A516AGD6_LINPO</name>
<evidence type="ECO:0000313" key="9">
    <source>
        <dbReference type="EMBL" id="QDO16375.1"/>
    </source>
</evidence>
<feature type="region of interest" description="Disordered" evidence="8">
    <location>
        <begin position="588"/>
        <end position="616"/>
    </location>
</feature>
<keyword evidence="6" id="KW-0539">Nucleus</keyword>
<organism evidence="9">
    <name type="scientific">Lingulaulax polyedra</name>
    <name type="common">Dinoflagellate</name>
    <name type="synonym">Lingulodinium polyedra</name>
    <dbReference type="NCBI Taxonomy" id="160621"/>
    <lineage>
        <taxon>Eukaryota</taxon>
        <taxon>Sar</taxon>
        <taxon>Alveolata</taxon>
        <taxon>Dinophyceae</taxon>
        <taxon>Gonyaulacales</taxon>
        <taxon>Lingulodiniaceae</taxon>
        <taxon>Lingulaulax</taxon>
    </lineage>
</organism>
<dbReference type="GO" id="GO:0003689">
    <property type="term" value="F:DNA clamp loader activity"/>
    <property type="evidence" value="ECO:0007669"/>
    <property type="project" value="TreeGrafter"/>
</dbReference>
<dbReference type="InterPro" id="IPR027417">
    <property type="entry name" value="P-loop_NTPase"/>
</dbReference>
<feature type="region of interest" description="Disordered" evidence="8">
    <location>
        <begin position="351"/>
        <end position="370"/>
    </location>
</feature>
<dbReference type="GO" id="GO:0003682">
    <property type="term" value="F:chromatin binding"/>
    <property type="evidence" value="ECO:0007669"/>
    <property type="project" value="TreeGrafter"/>
</dbReference>
<comment type="subcellular location">
    <subcellularLocation>
        <location evidence="1">Nucleus</location>
    </subcellularLocation>
</comment>
<reference evidence="9" key="1">
    <citation type="journal article" date="2019" name="Microorganisms">
        <title>DNA Damage Response Pathways in Dinoflagellates.</title>
        <authorList>
            <person name="Li C."/>
            <person name="Wong J."/>
        </authorList>
    </citation>
    <scope>NUCLEOTIDE SEQUENCE</scope>
</reference>
<dbReference type="InterPro" id="IPR004582">
    <property type="entry name" value="Checkpoint_prot_Rad17_Rad24"/>
</dbReference>
<keyword evidence="7" id="KW-0131">Cell cycle</keyword>
<dbReference type="GO" id="GO:0006281">
    <property type="term" value="P:DNA repair"/>
    <property type="evidence" value="ECO:0007669"/>
    <property type="project" value="InterPro"/>
</dbReference>
<evidence type="ECO:0000256" key="6">
    <source>
        <dbReference type="ARBA" id="ARBA00023242"/>
    </source>
</evidence>
<evidence type="ECO:0000256" key="2">
    <source>
        <dbReference type="ARBA" id="ARBA00006168"/>
    </source>
</evidence>
<dbReference type="AlphaFoldDB" id="A0A516AGD6"/>
<evidence type="ECO:0000256" key="7">
    <source>
        <dbReference type="ARBA" id="ARBA00023306"/>
    </source>
</evidence>
<dbReference type="GO" id="GO:0005524">
    <property type="term" value="F:ATP binding"/>
    <property type="evidence" value="ECO:0007669"/>
    <property type="project" value="UniProtKB-KW"/>
</dbReference>
<keyword evidence="4" id="KW-0227">DNA damage</keyword>
<dbReference type="SUPFAM" id="SSF52540">
    <property type="entry name" value="P-loop containing nucleoside triphosphate hydrolases"/>
    <property type="match status" value="1"/>
</dbReference>
<dbReference type="PANTHER" id="PTHR12172:SF0">
    <property type="entry name" value="CELL CYCLE CHECKPOINT PROTEIN RAD17"/>
    <property type="match status" value="1"/>
</dbReference>
<keyword evidence="3" id="KW-0547">Nucleotide-binding</keyword>
<evidence type="ECO:0000256" key="5">
    <source>
        <dbReference type="ARBA" id="ARBA00022840"/>
    </source>
</evidence>
<proteinExistence type="evidence at transcript level"/>
<dbReference type="GO" id="GO:0000077">
    <property type="term" value="P:DNA damage checkpoint signaling"/>
    <property type="evidence" value="ECO:0007669"/>
    <property type="project" value="TreeGrafter"/>
</dbReference>
<dbReference type="GO" id="GO:0033314">
    <property type="term" value="P:mitotic DNA replication checkpoint signaling"/>
    <property type="evidence" value="ECO:0007669"/>
    <property type="project" value="TreeGrafter"/>
</dbReference>
<sequence>MAALWAESHQPNSESELVVGKKKVSEVREWLTLGAATRRRLLVLRGPAGCGKAAVLRGVCGDLGLEIVEWSAAARGRGAWGKGRAGGVAGDFQEPLGDAFLRFVAQTDRYHCLQTTEPDICHTPVRRPRVTLVRDFPFTLVDDARHDADRGRKDFVERFHDLVNSGAVQRAVFCFNDTSDDYRTIMRLFGKVEPSAVATIHFDGVPRTFAQRALEAVAKVEGVDVTAANIPAIAAECGGDLRHALNALQLAVGCKLLRVTPKDATMAGGGKTRRGVGRPLSASRGRGAKSLPLPTPQGGASDSAASDCILTAGEASDTGLRSASLGIFHALGRLLYCKRLPPADLPVAESAGHAPMAKRRRRTATDLEPRQLPPELLIPKASRPPLYFVPEDVLAASSTEPSKMVDWLFTNAPRFFGDVGDLSDFATALADADALDASTWRPGGSEAAGSPLQALVASVQVRSLLDANLHPVQPTFADPCTAHHRAEMSAFNMARPLMRDVARHRQRRHEELNAHLEGVDPRALGAASAGPSLVLRTLPFVHLLLCASRGMHPTLRYLPHPLMQAVKDLSEPIDNPCFVGDREETAKSWWAEQREPPLPASWGGALMDDPIEGPDG</sequence>